<dbReference type="AlphaFoldDB" id="A0A1E4RBI5"/>
<dbReference type="EMBL" id="KV454557">
    <property type="protein sequence ID" value="ODV64583.1"/>
    <property type="molecule type" value="Genomic_DNA"/>
</dbReference>
<dbReference type="InterPro" id="IPR006350">
    <property type="entry name" value="Intron_endoG1"/>
</dbReference>
<organism evidence="2 3">
    <name type="scientific">Hyphopichia burtonii NRRL Y-1933</name>
    <dbReference type="NCBI Taxonomy" id="984485"/>
    <lineage>
        <taxon>Eukaryota</taxon>
        <taxon>Fungi</taxon>
        <taxon>Dikarya</taxon>
        <taxon>Ascomycota</taxon>
        <taxon>Saccharomycotina</taxon>
        <taxon>Pichiomycetes</taxon>
        <taxon>Debaryomycetaceae</taxon>
        <taxon>Hyphopichia</taxon>
    </lineage>
</organism>
<sequence length="221" mass="25966">MISHLKNKGGIYIIINKISRNYYIGSASINRLYTRFSNHMLNYHGSKLIKRSILKYGLNNFIFAILEYYPIISNLPLNNSVTSTSKTNYNINNIKYNDYRHNLFELETMYISLLTPKYNILTEAGSSIGYKHTDETIEKLKLSFTKERRLLLSQLQSSRKIKLSKINSKIIYLYNIDNNSHQFIDEYNDNNKYKCQFKNINTASHYLCCSYKTIQRSLNMG</sequence>
<dbReference type="GO" id="GO:0004519">
    <property type="term" value="F:endonuclease activity"/>
    <property type="evidence" value="ECO:0007669"/>
    <property type="project" value="InterPro"/>
</dbReference>
<dbReference type="SMART" id="SM00465">
    <property type="entry name" value="GIYc"/>
    <property type="match status" value="1"/>
</dbReference>
<dbReference type="Gene3D" id="3.40.1440.10">
    <property type="entry name" value="GIY-YIG endonuclease"/>
    <property type="match status" value="1"/>
</dbReference>
<dbReference type="RefSeq" id="XP_020073650.1">
    <property type="nucleotide sequence ID" value="XM_020219155.1"/>
</dbReference>
<protein>
    <recommendedName>
        <fullName evidence="1">GIY-YIG domain-containing protein</fullName>
    </recommendedName>
</protein>
<dbReference type="PROSITE" id="PS50164">
    <property type="entry name" value="GIY_YIG"/>
    <property type="match status" value="1"/>
</dbReference>
<dbReference type="InterPro" id="IPR000305">
    <property type="entry name" value="GIY-YIG_endonuc"/>
</dbReference>
<proteinExistence type="predicted"/>
<accession>A0A1E4RBI5</accession>
<dbReference type="Pfam" id="PF01541">
    <property type="entry name" value="GIY-YIG"/>
    <property type="match status" value="1"/>
</dbReference>
<dbReference type="SUPFAM" id="SSF82771">
    <property type="entry name" value="GIY-YIG endonuclease"/>
    <property type="match status" value="1"/>
</dbReference>
<dbReference type="NCBIfam" id="TIGR01453">
    <property type="entry name" value="grpIintron_endo"/>
    <property type="match status" value="1"/>
</dbReference>
<gene>
    <name evidence="2" type="ORF">HYPBUDRAFT_115912</name>
</gene>
<evidence type="ECO:0000313" key="2">
    <source>
        <dbReference type="EMBL" id="ODV64583.1"/>
    </source>
</evidence>
<evidence type="ECO:0000259" key="1">
    <source>
        <dbReference type="PROSITE" id="PS50164"/>
    </source>
</evidence>
<dbReference type="STRING" id="984485.A0A1E4RBI5"/>
<dbReference type="GeneID" id="30993705"/>
<reference evidence="3" key="1">
    <citation type="submission" date="2016-05" db="EMBL/GenBank/DDBJ databases">
        <title>Comparative genomics of biotechnologically important yeasts.</title>
        <authorList>
            <consortium name="DOE Joint Genome Institute"/>
            <person name="Riley R."/>
            <person name="Haridas S."/>
            <person name="Wolfe K.H."/>
            <person name="Lopes M.R."/>
            <person name="Hittinger C.T."/>
            <person name="Goker M."/>
            <person name="Salamov A."/>
            <person name="Wisecaver J."/>
            <person name="Long T.M."/>
            <person name="Aerts A.L."/>
            <person name="Barry K."/>
            <person name="Choi C."/>
            <person name="Clum A."/>
            <person name="Coughlan A.Y."/>
            <person name="Deshpande S."/>
            <person name="Douglass A.P."/>
            <person name="Hanson S.J."/>
            <person name="Klenk H.-P."/>
            <person name="Labutti K."/>
            <person name="Lapidus A."/>
            <person name="Lindquist E."/>
            <person name="Lipzen A."/>
            <person name="Meier-Kolthoff J.P."/>
            <person name="Ohm R.A."/>
            <person name="Otillar R.P."/>
            <person name="Pangilinan J."/>
            <person name="Peng Y."/>
            <person name="Rokas A."/>
            <person name="Rosa C.A."/>
            <person name="Scheuner C."/>
            <person name="Sibirny A.A."/>
            <person name="Slot J.C."/>
            <person name="Stielow J.B."/>
            <person name="Sun H."/>
            <person name="Kurtzman C.P."/>
            <person name="Blackwell M."/>
            <person name="Grigoriev I.V."/>
            <person name="Jeffries T.W."/>
        </authorList>
    </citation>
    <scope>NUCLEOTIDE SEQUENCE [LARGE SCALE GENOMIC DNA]</scope>
    <source>
        <strain evidence="3">NRRL Y-1933</strain>
    </source>
</reference>
<evidence type="ECO:0000313" key="3">
    <source>
        <dbReference type="Proteomes" id="UP000095085"/>
    </source>
</evidence>
<feature type="domain" description="GIY-YIG" evidence="1">
    <location>
        <begin position="7"/>
        <end position="120"/>
    </location>
</feature>
<name>A0A1E4RBI5_9ASCO</name>
<dbReference type="OrthoDB" id="2203429at2759"/>
<dbReference type="Proteomes" id="UP000095085">
    <property type="component" value="Unassembled WGS sequence"/>
</dbReference>
<dbReference type="InterPro" id="IPR035901">
    <property type="entry name" value="GIY-YIG_endonuc_sf"/>
</dbReference>
<keyword evidence="3" id="KW-1185">Reference proteome</keyword>